<dbReference type="InterPro" id="IPR005467">
    <property type="entry name" value="His_kinase_dom"/>
</dbReference>
<dbReference type="InterPro" id="IPR019734">
    <property type="entry name" value="TPR_rpt"/>
</dbReference>
<dbReference type="EMBL" id="BAAAFI010000002">
    <property type="protein sequence ID" value="GAA0877545.1"/>
    <property type="molecule type" value="Genomic_DNA"/>
</dbReference>
<evidence type="ECO:0000259" key="8">
    <source>
        <dbReference type="PROSITE" id="PS50109"/>
    </source>
</evidence>
<dbReference type="PROSITE" id="PS50005">
    <property type="entry name" value="TPR"/>
    <property type="match status" value="2"/>
</dbReference>
<evidence type="ECO:0000256" key="5">
    <source>
        <dbReference type="SAM" id="Coils"/>
    </source>
</evidence>
<dbReference type="SMART" id="SM00387">
    <property type="entry name" value="HATPase_c"/>
    <property type="match status" value="1"/>
</dbReference>
<keyword evidence="10" id="KW-1185">Reference proteome</keyword>
<dbReference type="PANTHER" id="PTHR43065">
    <property type="entry name" value="SENSOR HISTIDINE KINASE"/>
    <property type="match status" value="1"/>
</dbReference>
<dbReference type="InterPro" id="IPR003594">
    <property type="entry name" value="HATPase_dom"/>
</dbReference>
<evidence type="ECO:0000256" key="6">
    <source>
        <dbReference type="SAM" id="Phobius"/>
    </source>
</evidence>
<feature type="transmembrane region" description="Helical" evidence="6">
    <location>
        <begin position="398"/>
        <end position="418"/>
    </location>
</feature>
<evidence type="ECO:0000256" key="7">
    <source>
        <dbReference type="SAM" id="SignalP"/>
    </source>
</evidence>
<keyword evidence="6" id="KW-0472">Membrane</keyword>
<evidence type="ECO:0000256" key="2">
    <source>
        <dbReference type="ARBA" id="ARBA00012438"/>
    </source>
</evidence>
<comment type="caution">
    <text evidence="9">The sequence shown here is derived from an EMBL/GenBank/DDBJ whole genome shotgun (WGS) entry which is preliminary data.</text>
</comment>
<dbReference type="Gene3D" id="1.25.40.10">
    <property type="entry name" value="Tetratricopeptide repeat domain"/>
    <property type="match status" value="2"/>
</dbReference>
<reference evidence="9 10" key="1">
    <citation type="journal article" date="2019" name="Int. J. Syst. Evol. Microbiol.">
        <title>The Global Catalogue of Microorganisms (GCM) 10K type strain sequencing project: providing services to taxonomists for standard genome sequencing and annotation.</title>
        <authorList>
            <consortium name="The Broad Institute Genomics Platform"/>
            <consortium name="The Broad Institute Genome Sequencing Center for Infectious Disease"/>
            <person name="Wu L."/>
            <person name="Ma J."/>
        </authorList>
    </citation>
    <scope>NUCLEOTIDE SEQUENCE [LARGE SCALE GENOMIC DNA]</scope>
    <source>
        <strain evidence="9 10">JCM 16112</strain>
    </source>
</reference>
<dbReference type="CDD" id="cd00082">
    <property type="entry name" value="HisKA"/>
    <property type="match status" value="1"/>
</dbReference>
<dbReference type="SMART" id="SM00388">
    <property type="entry name" value="HisKA"/>
    <property type="match status" value="1"/>
</dbReference>
<feature type="coiled-coil region" evidence="5">
    <location>
        <begin position="424"/>
        <end position="465"/>
    </location>
</feature>
<dbReference type="PROSITE" id="PS50109">
    <property type="entry name" value="HIS_KIN"/>
    <property type="match status" value="1"/>
</dbReference>
<keyword evidence="4" id="KW-0802">TPR repeat</keyword>
<dbReference type="Gene3D" id="3.30.565.10">
    <property type="entry name" value="Histidine kinase-like ATPase, C-terminal domain"/>
    <property type="match status" value="1"/>
</dbReference>
<keyword evidence="3" id="KW-0597">Phosphoprotein</keyword>
<dbReference type="SUPFAM" id="SSF48452">
    <property type="entry name" value="TPR-like"/>
    <property type="match status" value="1"/>
</dbReference>
<sequence length="740" mass="81939">MMNIFKRALLFLFLTLPSVILAQTPRTDSLLNAIKQQHDDSLKVSQYLDLGLEFLGSDANQAIESFDQAILLASKIEFKTGLANAYNAKGRAYAQQGDFQEAILNFQEALKYFRETDNKTGEANILSNLGSIYYMLGNNTKALELHFESLQISEKLDNKLRIGTSFNNIGTVYLKDRRTINDALSFFKKSLAVFQAIEEQQGMATASMNIGEVYFLESKYDSAIYFHQFALELCDGTIDATFPLTQLGEINGVLGNFQKAFDFHRRGLEISERLDAKFELTQGLIGLAKTQRSQKDFQGAIVTLERAKLLAIDIDAKDELMAVYLNLAEIQALVGEYKAAYENVINARSVREEISKTSTAQMIQQLQFEFELNKKVAEIELLQKDTELKNAAVFNQRIIIFASLGGLLMFVLISISLFRNNLSKQKANRLLQLQKEEIHAQRENAESAYEQLKSAQAQLIQSEKMASLGELTAGIAHEIKNPLNFVNNFSEISEELVKEIAEERAKDPEYRDDLIIADNLRIIQENLTKINLHGKRADAIVKGMLEHSRTHTGEKVPTNLNVLADEYLRLACHAFVSGRHSKGKSATLGKAGTSPASTAIGIKTDFDPNLPIIDAVPQDIGRVLLNIINNALYACTAPAAVGNSHSKLEIQQDPLVVVSTQHLGDMVQISVSDNGSGIPEAIRGKIFQPFFTTKPTGSGTGLGLSLSYDIVKAHGGELKVESKEGEGTTFTIALPNKLIK</sequence>
<dbReference type="PROSITE" id="PS50293">
    <property type="entry name" value="TPR_REGION"/>
    <property type="match status" value="1"/>
</dbReference>
<accession>A0ABN1MWZ0</accession>
<dbReference type="EC" id="2.7.13.3" evidence="2"/>
<organism evidence="9 10">
    <name type="scientific">Algoriphagus jejuensis</name>
    <dbReference type="NCBI Taxonomy" id="419934"/>
    <lineage>
        <taxon>Bacteria</taxon>
        <taxon>Pseudomonadati</taxon>
        <taxon>Bacteroidota</taxon>
        <taxon>Cytophagia</taxon>
        <taxon>Cytophagales</taxon>
        <taxon>Cyclobacteriaceae</taxon>
        <taxon>Algoriphagus</taxon>
    </lineage>
</organism>
<feature type="repeat" description="TPR" evidence="4">
    <location>
        <begin position="83"/>
        <end position="116"/>
    </location>
</feature>
<proteinExistence type="predicted"/>
<dbReference type="InterPro" id="IPR011990">
    <property type="entry name" value="TPR-like_helical_dom_sf"/>
</dbReference>
<gene>
    <name evidence="9" type="ORF">GCM10009119_05130</name>
</gene>
<name>A0ABN1MWZ0_9BACT</name>
<dbReference type="InterPro" id="IPR004358">
    <property type="entry name" value="Sig_transdc_His_kin-like_C"/>
</dbReference>
<dbReference type="PANTHER" id="PTHR43065:SF42">
    <property type="entry name" value="TWO-COMPONENT SENSOR PPRA"/>
    <property type="match status" value="1"/>
</dbReference>
<protein>
    <recommendedName>
        <fullName evidence="2">histidine kinase</fullName>
        <ecNumber evidence="2">2.7.13.3</ecNumber>
    </recommendedName>
</protein>
<dbReference type="Pfam" id="PF13424">
    <property type="entry name" value="TPR_12"/>
    <property type="match status" value="2"/>
</dbReference>
<evidence type="ECO:0000256" key="4">
    <source>
        <dbReference type="PROSITE-ProRule" id="PRU00339"/>
    </source>
</evidence>
<keyword evidence="7" id="KW-0732">Signal</keyword>
<dbReference type="Gene3D" id="1.10.287.130">
    <property type="match status" value="1"/>
</dbReference>
<comment type="catalytic activity">
    <reaction evidence="1">
        <text>ATP + protein L-histidine = ADP + protein N-phospho-L-histidine.</text>
        <dbReference type="EC" id="2.7.13.3"/>
    </reaction>
</comment>
<keyword evidence="5" id="KW-0175">Coiled coil</keyword>
<keyword evidence="6" id="KW-1133">Transmembrane helix</keyword>
<evidence type="ECO:0000256" key="3">
    <source>
        <dbReference type="ARBA" id="ARBA00022553"/>
    </source>
</evidence>
<evidence type="ECO:0000256" key="1">
    <source>
        <dbReference type="ARBA" id="ARBA00000085"/>
    </source>
</evidence>
<dbReference type="InterPro" id="IPR036890">
    <property type="entry name" value="HATPase_C_sf"/>
</dbReference>
<evidence type="ECO:0000313" key="10">
    <source>
        <dbReference type="Proteomes" id="UP001500469"/>
    </source>
</evidence>
<feature type="chain" id="PRO_5045593528" description="histidine kinase" evidence="7">
    <location>
        <begin position="23"/>
        <end position="740"/>
    </location>
</feature>
<dbReference type="PRINTS" id="PR00344">
    <property type="entry name" value="BCTRLSENSOR"/>
</dbReference>
<evidence type="ECO:0000313" key="9">
    <source>
        <dbReference type="EMBL" id="GAA0877545.1"/>
    </source>
</evidence>
<dbReference type="SUPFAM" id="SSF55874">
    <property type="entry name" value="ATPase domain of HSP90 chaperone/DNA topoisomerase II/histidine kinase"/>
    <property type="match status" value="1"/>
</dbReference>
<dbReference type="SUPFAM" id="SSF47384">
    <property type="entry name" value="Homodimeric domain of signal transducing histidine kinase"/>
    <property type="match status" value="1"/>
</dbReference>
<feature type="domain" description="Histidine kinase" evidence="8">
    <location>
        <begin position="474"/>
        <end position="738"/>
    </location>
</feature>
<dbReference type="Pfam" id="PF02518">
    <property type="entry name" value="HATPase_c"/>
    <property type="match status" value="1"/>
</dbReference>
<dbReference type="InterPro" id="IPR003661">
    <property type="entry name" value="HisK_dim/P_dom"/>
</dbReference>
<dbReference type="Proteomes" id="UP001500469">
    <property type="component" value="Unassembled WGS sequence"/>
</dbReference>
<dbReference type="InterPro" id="IPR036097">
    <property type="entry name" value="HisK_dim/P_sf"/>
</dbReference>
<keyword evidence="6" id="KW-0812">Transmembrane</keyword>
<feature type="signal peptide" evidence="7">
    <location>
        <begin position="1"/>
        <end position="22"/>
    </location>
</feature>
<dbReference type="SMART" id="SM00028">
    <property type="entry name" value="TPR"/>
    <property type="match status" value="7"/>
</dbReference>
<feature type="repeat" description="TPR" evidence="4">
    <location>
        <begin position="123"/>
        <end position="156"/>
    </location>
</feature>